<dbReference type="InterPro" id="IPR005821">
    <property type="entry name" value="Ion_trans_dom"/>
</dbReference>
<keyword evidence="3 6" id="KW-1133">Transmembrane helix</keyword>
<evidence type="ECO:0000256" key="5">
    <source>
        <dbReference type="SAM" id="Coils"/>
    </source>
</evidence>
<dbReference type="AlphaFoldDB" id="A0A557SXH5"/>
<sequence length="267" mass="30531">MLTSIRKIINYPAFNHFITLVILLQAAVLVLETIPVFNDYYSIFEFISSIVLVVYIVEAALKITASYPHFSTYFKNGWNILDFSIIVLSLLPLSGGYTTIARLIRLLRVTRLTNRSKEMSVVIMTIMKSIPSMVNIFLLLALLFFMYGIAGYHLFSDIDPVHWGSLPKSVLTLFEILTLEGWIEVMAPATHVNPLYGIFFISFIVIGTFIVINIFVAVIVRKSEEAYKQLEMNIGNPVTQKEILFEMKEIRKKIEDLESRLSTLFLD</sequence>
<dbReference type="PANTHER" id="PTHR10037:SF62">
    <property type="entry name" value="SODIUM CHANNEL PROTEIN 60E"/>
    <property type="match status" value="1"/>
</dbReference>
<feature type="coiled-coil region" evidence="5">
    <location>
        <begin position="240"/>
        <end position="267"/>
    </location>
</feature>
<comment type="caution">
    <text evidence="8">The sequence shown here is derived from an EMBL/GenBank/DDBJ whole genome shotgun (WGS) entry which is preliminary data.</text>
</comment>
<dbReference type="SUPFAM" id="SSF81324">
    <property type="entry name" value="Voltage-gated potassium channels"/>
    <property type="match status" value="1"/>
</dbReference>
<dbReference type="GO" id="GO:0001518">
    <property type="term" value="C:voltage-gated sodium channel complex"/>
    <property type="evidence" value="ECO:0007669"/>
    <property type="project" value="TreeGrafter"/>
</dbReference>
<dbReference type="GO" id="GO:0005248">
    <property type="term" value="F:voltage-gated sodium channel activity"/>
    <property type="evidence" value="ECO:0007669"/>
    <property type="project" value="TreeGrafter"/>
</dbReference>
<dbReference type="InterPro" id="IPR043203">
    <property type="entry name" value="VGCC_Ca_Na"/>
</dbReference>
<protein>
    <submittedName>
        <fullName evidence="8">Putative voltage gated ion transport protein</fullName>
    </submittedName>
</protein>
<feature type="transmembrane region" description="Helical" evidence="6">
    <location>
        <begin position="43"/>
        <end position="63"/>
    </location>
</feature>
<dbReference type="Pfam" id="PF00520">
    <property type="entry name" value="Ion_trans"/>
    <property type="match status" value="1"/>
</dbReference>
<keyword evidence="2 6" id="KW-0812">Transmembrane</keyword>
<evidence type="ECO:0000256" key="6">
    <source>
        <dbReference type="SAM" id="Phobius"/>
    </source>
</evidence>
<feature type="transmembrane region" description="Helical" evidence="6">
    <location>
        <begin position="12"/>
        <end position="31"/>
    </location>
</feature>
<reference evidence="8 9" key="1">
    <citation type="journal article" date="2019" name="Front. Microbiol.">
        <title>Ammonia Oxidation by the Arctic Terrestrial Thaumarchaeote Candidatus Nitrosocosmicus arcticus Is Stimulated by Increasing Temperatures.</title>
        <authorList>
            <person name="Alves R.J.E."/>
            <person name="Kerou M."/>
            <person name="Zappe A."/>
            <person name="Bittner R."/>
            <person name="Abby S.S."/>
            <person name="Schmidt H.A."/>
            <person name="Pfeifer K."/>
            <person name="Schleper C."/>
        </authorList>
    </citation>
    <scope>NUCLEOTIDE SEQUENCE [LARGE SCALE GENOMIC DNA]</scope>
    <source>
        <strain evidence="8 9">Kfb</strain>
    </source>
</reference>
<comment type="subcellular location">
    <subcellularLocation>
        <location evidence="1">Membrane</location>
        <topology evidence="1">Multi-pass membrane protein</topology>
    </subcellularLocation>
</comment>
<evidence type="ECO:0000313" key="9">
    <source>
        <dbReference type="Proteomes" id="UP000315289"/>
    </source>
</evidence>
<gene>
    <name evidence="8" type="ORF">NARC_30020</name>
</gene>
<dbReference type="Proteomes" id="UP000315289">
    <property type="component" value="Unassembled WGS sequence"/>
</dbReference>
<evidence type="ECO:0000256" key="2">
    <source>
        <dbReference type="ARBA" id="ARBA00022692"/>
    </source>
</evidence>
<dbReference type="EMBL" id="VOAH01000003">
    <property type="protein sequence ID" value="TVP41306.1"/>
    <property type="molecule type" value="Genomic_DNA"/>
</dbReference>
<evidence type="ECO:0000259" key="7">
    <source>
        <dbReference type="Pfam" id="PF00520"/>
    </source>
</evidence>
<name>A0A557SXH5_9ARCH</name>
<evidence type="ECO:0000313" key="8">
    <source>
        <dbReference type="EMBL" id="TVP41306.1"/>
    </source>
</evidence>
<evidence type="ECO:0000256" key="1">
    <source>
        <dbReference type="ARBA" id="ARBA00004141"/>
    </source>
</evidence>
<keyword evidence="5" id="KW-0175">Coiled coil</keyword>
<dbReference type="Gene3D" id="1.10.287.70">
    <property type="match status" value="1"/>
</dbReference>
<evidence type="ECO:0000256" key="4">
    <source>
        <dbReference type="ARBA" id="ARBA00023136"/>
    </source>
</evidence>
<accession>A0A557SXH5</accession>
<feature type="transmembrane region" description="Helical" evidence="6">
    <location>
        <begin position="134"/>
        <end position="155"/>
    </location>
</feature>
<dbReference type="RefSeq" id="WP_144728696.1">
    <property type="nucleotide sequence ID" value="NZ_ML675579.1"/>
</dbReference>
<feature type="transmembrane region" description="Helical" evidence="6">
    <location>
        <begin position="83"/>
        <end position="104"/>
    </location>
</feature>
<feature type="domain" description="Ion transport" evidence="7">
    <location>
        <begin position="11"/>
        <end position="229"/>
    </location>
</feature>
<dbReference type="Gene3D" id="1.20.120.350">
    <property type="entry name" value="Voltage-gated potassium channels. Chain C"/>
    <property type="match status" value="1"/>
</dbReference>
<organism evidence="8 9">
    <name type="scientific">Candidatus Nitrosocosmicus arcticus</name>
    <dbReference type="NCBI Taxonomy" id="2035267"/>
    <lineage>
        <taxon>Archaea</taxon>
        <taxon>Nitrososphaerota</taxon>
        <taxon>Nitrososphaeria</taxon>
        <taxon>Nitrososphaerales</taxon>
        <taxon>Nitrososphaeraceae</taxon>
        <taxon>Candidatus Nitrosocosmicus</taxon>
    </lineage>
</organism>
<dbReference type="InterPro" id="IPR027359">
    <property type="entry name" value="Volt_channel_dom_sf"/>
</dbReference>
<dbReference type="OrthoDB" id="11591at2157"/>
<evidence type="ECO:0000256" key="3">
    <source>
        <dbReference type="ARBA" id="ARBA00022989"/>
    </source>
</evidence>
<proteinExistence type="predicted"/>
<dbReference type="PANTHER" id="PTHR10037">
    <property type="entry name" value="VOLTAGE-GATED CATION CHANNEL CALCIUM AND SODIUM"/>
    <property type="match status" value="1"/>
</dbReference>
<keyword evidence="9" id="KW-1185">Reference proteome</keyword>
<keyword evidence="4 6" id="KW-0472">Membrane</keyword>
<feature type="transmembrane region" description="Helical" evidence="6">
    <location>
        <begin position="195"/>
        <end position="220"/>
    </location>
</feature>